<feature type="compositionally biased region" description="Basic residues" evidence="1">
    <location>
        <begin position="385"/>
        <end position="394"/>
    </location>
</feature>
<name>A0ABR3GS55_9PEZI</name>
<dbReference type="EMBL" id="JBBBZM010000020">
    <property type="protein sequence ID" value="KAL0638635.1"/>
    <property type="molecule type" value="Genomic_DNA"/>
</dbReference>
<evidence type="ECO:0008006" key="5">
    <source>
        <dbReference type="Google" id="ProtNLM"/>
    </source>
</evidence>
<accession>A0ABR3GS55</accession>
<reference evidence="3 4" key="1">
    <citation type="submission" date="2024-02" db="EMBL/GenBank/DDBJ databases">
        <title>Discinaceae phylogenomics.</title>
        <authorList>
            <person name="Dirks A.C."/>
            <person name="James T.Y."/>
        </authorList>
    </citation>
    <scope>NUCLEOTIDE SEQUENCE [LARGE SCALE GENOMIC DNA]</scope>
    <source>
        <strain evidence="3 4">ACD0624</strain>
    </source>
</reference>
<evidence type="ECO:0000313" key="3">
    <source>
        <dbReference type="EMBL" id="KAL0638635.1"/>
    </source>
</evidence>
<feature type="region of interest" description="Disordered" evidence="1">
    <location>
        <begin position="1"/>
        <end position="54"/>
    </location>
</feature>
<feature type="region of interest" description="Disordered" evidence="1">
    <location>
        <begin position="343"/>
        <end position="398"/>
    </location>
</feature>
<feature type="transmembrane region" description="Helical" evidence="2">
    <location>
        <begin position="147"/>
        <end position="168"/>
    </location>
</feature>
<evidence type="ECO:0000256" key="1">
    <source>
        <dbReference type="SAM" id="MobiDB-lite"/>
    </source>
</evidence>
<feature type="region of interest" description="Disordered" evidence="1">
    <location>
        <begin position="699"/>
        <end position="728"/>
    </location>
</feature>
<evidence type="ECO:0000313" key="4">
    <source>
        <dbReference type="Proteomes" id="UP001447188"/>
    </source>
</evidence>
<feature type="region of interest" description="Disordered" evidence="1">
    <location>
        <begin position="816"/>
        <end position="872"/>
    </location>
</feature>
<evidence type="ECO:0000256" key="2">
    <source>
        <dbReference type="SAM" id="Phobius"/>
    </source>
</evidence>
<feature type="compositionally biased region" description="Polar residues" evidence="1">
    <location>
        <begin position="1"/>
        <end position="13"/>
    </location>
</feature>
<keyword evidence="2" id="KW-0812">Transmembrane</keyword>
<protein>
    <recommendedName>
        <fullName evidence="5">Ubiquitination network signaling protein</fullName>
    </recommendedName>
</protein>
<keyword evidence="2" id="KW-0472">Membrane</keyword>
<dbReference type="Proteomes" id="UP001447188">
    <property type="component" value="Unassembled WGS sequence"/>
</dbReference>
<keyword evidence="2" id="KW-1133">Transmembrane helix</keyword>
<sequence length="927" mass="99514">MPRSSVGTSSSKRQGLHHHHSNGLVPPVKRPSRSGSTSDGPVVTAVVAPNPPSNQQAVAATNQLQPVEVNGGVTNGYTNGWDGKSPSGRYLGGLEGDLIDGLPDGVNGTVAAEHRQIDINPSGKTATIMTGGVPSTVLSSFPLLDTITLLIIFLQLPSTVLTIIHFLFASLTFVPPSTTLLSASTASSLPSLTNLLLQGSNGAPSLLTIIFADILVALLSMFLWPSARVFLIDFAQAVIAISLGAGHASQSGGTLRNAVVCAGVMGGVKVVQGRFNLSDAWDGLQPHSDSILGGASSGMIGRIGSSAGWIRSAIAIHIVAQGIMRATRRWLIRRPDTADASALGLASSKDTSLSSGKQKDKDPEAAAGALSQPLERENSTTGTSGKRKKKHQIQHIRDNQPLWATMASAIVHIAKEVEQSQISSEASIPNPIETGSLSIDSALTSGEDARVWITKIGSTDIGFSASFFGARMGGDDLYRMNGGVMVNGTDGSGKDGSFPLFVRVNGIVWPQTDIHKATTARDVDGQNGEAMGVAEDEWTIEITGLTGATEYDFEFVKKGLQVVYRTSACTMPAQASSAASPATTQQPSRPLSPITTLLNTLAQANSCLVEQKNRLKVVKKTHKSTLSDIRKEIEKHRSLLGNDRGEERAFRRNLALKEAIKRAEEENEKMLAELAELENVPEKMKAEWKEKKRLWREERSRLQSAQNKAGEVKAAADRQASAVESEATSLATKREKLTARLAKLRTDLNKLGQEISQEAEARQRRQAGREALQAHRSSLENEFTEAIARMEVKMHEYHIRSQEYWAAYRASESAHLKHQQLQSQLPPSTPDGLHSSHSSMHASTPPGLIMHGSHAPISSPGNRERSSSMFSSDSVITNMSELERAEFMQQSYDIPGATSRNGSFSHPSIAFPPGLMTAFVGERKRSG</sequence>
<organism evidence="3 4">
    <name type="scientific">Discina gigas</name>
    <dbReference type="NCBI Taxonomy" id="1032678"/>
    <lineage>
        <taxon>Eukaryota</taxon>
        <taxon>Fungi</taxon>
        <taxon>Dikarya</taxon>
        <taxon>Ascomycota</taxon>
        <taxon>Pezizomycotina</taxon>
        <taxon>Pezizomycetes</taxon>
        <taxon>Pezizales</taxon>
        <taxon>Discinaceae</taxon>
        <taxon>Discina</taxon>
    </lineage>
</organism>
<keyword evidence="4" id="KW-1185">Reference proteome</keyword>
<comment type="caution">
    <text evidence="3">The sequence shown here is derived from an EMBL/GenBank/DDBJ whole genome shotgun (WGS) entry which is preliminary data.</text>
</comment>
<feature type="region of interest" description="Disordered" evidence="1">
    <location>
        <begin position="759"/>
        <end position="778"/>
    </location>
</feature>
<feature type="transmembrane region" description="Helical" evidence="2">
    <location>
        <begin position="204"/>
        <end position="224"/>
    </location>
</feature>
<gene>
    <name evidence="3" type="ORF">Q9L58_002361</name>
</gene>
<proteinExistence type="predicted"/>